<evidence type="ECO:0000259" key="4">
    <source>
        <dbReference type="PROSITE" id="PS50949"/>
    </source>
</evidence>
<name>A0ABS2PDA7_9BACL</name>
<dbReference type="SMART" id="SM00345">
    <property type="entry name" value="HTH_GNTR"/>
    <property type="match status" value="1"/>
</dbReference>
<dbReference type="PANTHER" id="PTHR43537">
    <property type="entry name" value="TRANSCRIPTIONAL REGULATOR, GNTR FAMILY"/>
    <property type="match status" value="1"/>
</dbReference>
<dbReference type="InterPro" id="IPR000524">
    <property type="entry name" value="Tscrpt_reg_HTH_GntR"/>
</dbReference>
<dbReference type="InterPro" id="IPR011711">
    <property type="entry name" value="GntR_C"/>
</dbReference>
<dbReference type="InterPro" id="IPR008920">
    <property type="entry name" value="TF_FadR/GntR_C"/>
</dbReference>
<keyword evidence="1" id="KW-0805">Transcription regulation</keyword>
<dbReference type="EMBL" id="JAFBEC010000006">
    <property type="protein sequence ID" value="MBM7633106.1"/>
    <property type="molecule type" value="Genomic_DNA"/>
</dbReference>
<accession>A0ABS2PDA7</accession>
<evidence type="ECO:0000313" key="5">
    <source>
        <dbReference type="EMBL" id="MBM7633106.1"/>
    </source>
</evidence>
<dbReference type="InterPro" id="IPR000485">
    <property type="entry name" value="AsnC-type_HTH_dom"/>
</dbReference>
<dbReference type="PRINTS" id="PR00033">
    <property type="entry name" value="HTHASNC"/>
</dbReference>
<dbReference type="Pfam" id="PF00392">
    <property type="entry name" value="GntR"/>
    <property type="match status" value="1"/>
</dbReference>
<evidence type="ECO:0000256" key="3">
    <source>
        <dbReference type="ARBA" id="ARBA00023163"/>
    </source>
</evidence>
<dbReference type="InterPro" id="IPR036390">
    <property type="entry name" value="WH_DNA-bd_sf"/>
</dbReference>
<dbReference type="SUPFAM" id="SSF46785">
    <property type="entry name" value="Winged helix' DNA-binding domain"/>
    <property type="match status" value="1"/>
</dbReference>
<reference evidence="5 6" key="1">
    <citation type="submission" date="2021-01" db="EMBL/GenBank/DDBJ databases">
        <title>Genomic Encyclopedia of Type Strains, Phase IV (KMG-IV): sequencing the most valuable type-strain genomes for metagenomic binning, comparative biology and taxonomic classification.</title>
        <authorList>
            <person name="Goeker M."/>
        </authorList>
    </citation>
    <scope>NUCLEOTIDE SEQUENCE [LARGE SCALE GENOMIC DNA]</scope>
    <source>
        <strain evidence="5 6">DSM 25540</strain>
    </source>
</reference>
<evidence type="ECO:0000313" key="6">
    <source>
        <dbReference type="Proteomes" id="UP000741863"/>
    </source>
</evidence>
<dbReference type="Gene3D" id="1.10.10.10">
    <property type="entry name" value="Winged helix-like DNA-binding domain superfamily/Winged helix DNA-binding domain"/>
    <property type="match status" value="1"/>
</dbReference>
<dbReference type="SUPFAM" id="SSF48008">
    <property type="entry name" value="GntR ligand-binding domain-like"/>
    <property type="match status" value="1"/>
</dbReference>
<dbReference type="Gene3D" id="1.20.120.530">
    <property type="entry name" value="GntR ligand-binding domain-like"/>
    <property type="match status" value="1"/>
</dbReference>
<dbReference type="Proteomes" id="UP000741863">
    <property type="component" value="Unassembled WGS sequence"/>
</dbReference>
<dbReference type="GO" id="GO:0003677">
    <property type="term" value="F:DNA binding"/>
    <property type="evidence" value="ECO:0007669"/>
    <property type="project" value="UniProtKB-KW"/>
</dbReference>
<dbReference type="PROSITE" id="PS50949">
    <property type="entry name" value="HTH_GNTR"/>
    <property type="match status" value="1"/>
</dbReference>
<dbReference type="RefSeq" id="WP_204697655.1">
    <property type="nucleotide sequence ID" value="NZ_JAFBEC010000006.1"/>
</dbReference>
<feature type="domain" description="HTH gntR-type" evidence="4">
    <location>
        <begin position="11"/>
        <end position="78"/>
    </location>
</feature>
<dbReference type="Pfam" id="PF07729">
    <property type="entry name" value="FCD"/>
    <property type="match status" value="1"/>
</dbReference>
<keyword evidence="3" id="KW-0804">Transcription</keyword>
<dbReference type="PRINTS" id="PR00035">
    <property type="entry name" value="HTHGNTR"/>
</dbReference>
<proteinExistence type="predicted"/>
<organism evidence="5 6">
    <name type="scientific">Geomicrobium sediminis</name>
    <dbReference type="NCBI Taxonomy" id="1347788"/>
    <lineage>
        <taxon>Bacteria</taxon>
        <taxon>Bacillati</taxon>
        <taxon>Bacillota</taxon>
        <taxon>Bacilli</taxon>
        <taxon>Bacillales</taxon>
        <taxon>Geomicrobium</taxon>
    </lineage>
</organism>
<dbReference type="CDD" id="cd07377">
    <property type="entry name" value="WHTH_GntR"/>
    <property type="match status" value="1"/>
</dbReference>
<dbReference type="PANTHER" id="PTHR43537:SF24">
    <property type="entry name" value="GLUCONATE OPERON TRANSCRIPTIONAL REPRESSOR"/>
    <property type="match status" value="1"/>
</dbReference>
<evidence type="ECO:0000256" key="1">
    <source>
        <dbReference type="ARBA" id="ARBA00023015"/>
    </source>
</evidence>
<protein>
    <submittedName>
        <fullName evidence="5">DNA-binding GntR family transcriptional regulator</fullName>
    </submittedName>
</protein>
<evidence type="ECO:0000256" key="2">
    <source>
        <dbReference type="ARBA" id="ARBA00023125"/>
    </source>
</evidence>
<dbReference type="InterPro" id="IPR036388">
    <property type="entry name" value="WH-like_DNA-bd_sf"/>
</dbReference>
<keyword evidence="6" id="KW-1185">Reference proteome</keyword>
<dbReference type="SMART" id="SM00895">
    <property type="entry name" value="FCD"/>
    <property type="match status" value="1"/>
</dbReference>
<gene>
    <name evidence="5" type="ORF">JOD17_002200</name>
</gene>
<keyword evidence="2 5" id="KW-0238">DNA-binding</keyword>
<sequence length="221" mass="25301">MNLNNKKINKISMRDHAYQIIKDAIITGELEPQRKLKDVELSDELGISRTPVREAMLKLEDEGFIVSKRNSYTMVAPIDVEEAKDVYHIVIALESLALSDALHASPTEIAKLEEVNDNYKQAINANDAKQCLHYDIQFHSELVSLTTNQELIKMLGTIKDKILRIESSYFHEASSKDKSLNQHYALIESIKEKDLERAKQLLADNWMNSLQHILALNEKEK</sequence>
<comment type="caution">
    <text evidence="5">The sequence shown here is derived from an EMBL/GenBank/DDBJ whole genome shotgun (WGS) entry which is preliminary data.</text>
</comment>